<accession>X1DUK6</accession>
<gene>
    <name evidence="1" type="ORF">S01H4_61165</name>
</gene>
<dbReference type="AlphaFoldDB" id="X1DUK6"/>
<protein>
    <submittedName>
        <fullName evidence="1">Uncharacterized protein</fullName>
    </submittedName>
</protein>
<dbReference type="EMBL" id="BART01036209">
    <property type="protein sequence ID" value="GAH08639.1"/>
    <property type="molecule type" value="Genomic_DNA"/>
</dbReference>
<organism evidence="1">
    <name type="scientific">marine sediment metagenome</name>
    <dbReference type="NCBI Taxonomy" id="412755"/>
    <lineage>
        <taxon>unclassified sequences</taxon>
        <taxon>metagenomes</taxon>
        <taxon>ecological metagenomes</taxon>
    </lineage>
</organism>
<sequence length="69" mass="7486">MARIIDKDTRLIDIDFGPINQNLIRNAAEEGTATAGLSLNGTGQLLAEVPFIINQPPPNPPPDKHKIGW</sequence>
<proteinExistence type="predicted"/>
<evidence type="ECO:0000313" key="1">
    <source>
        <dbReference type="EMBL" id="GAH08639.1"/>
    </source>
</evidence>
<name>X1DUK6_9ZZZZ</name>
<reference evidence="1" key="1">
    <citation type="journal article" date="2014" name="Front. Microbiol.">
        <title>High frequency of phylogenetically diverse reductive dehalogenase-homologous genes in deep subseafloor sedimentary metagenomes.</title>
        <authorList>
            <person name="Kawai M."/>
            <person name="Futagami T."/>
            <person name="Toyoda A."/>
            <person name="Takaki Y."/>
            <person name="Nishi S."/>
            <person name="Hori S."/>
            <person name="Arai W."/>
            <person name="Tsubouchi T."/>
            <person name="Morono Y."/>
            <person name="Uchiyama I."/>
            <person name="Ito T."/>
            <person name="Fujiyama A."/>
            <person name="Inagaki F."/>
            <person name="Takami H."/>
        </authorList>
    </citation>
    <scope>NUCLEOTIDE SEQUENCE</scope>
    <source>
        <strain evidence="1">Expedition CK06-06</strain>
    </source>
</reference>
<comment type="caution">
    <text evidence="1">The sequence shown here is derived from an EMBL/GenBank/DDBJ whole genome shotgun (WGS) entry which is preliminary data.</text>
</comment>